<feature type="binding site" evidence="9">
    <location>
        <position position="64"/>
    </location>
    <ligand>
        <name>substrate</name>
    </ligand>
</feature>
<protein>
    <recommendedName>
        <fullName evidence="9">Acetylglutamate kinase</fullName>
        <ecNumber evidence="9">2.7.2.8</ecNumber>
    </recommendedName>
    <alternativeName>
        <fullName evidence="9">N-acetyl-L-glutamate 5-phosphotransferase</fullName>
    </alternativeName>
    <alternativeName>
        <fullName evidence="9">NAG kinase</fullName>
        <shortName evidence="9">NAGK</shortName>
    </alternativeName>
</protein>
<dbReference type="PANTHER" id="PTHR23342">
    <property type="entry name" value="N-ACETYLGLUTAMATE SYNTHASE"/>
    <property type="match status" value="1"/>
</dbReference>
<evidence type="ECO:0000256" key="6">
    <source>
        <dbReference type="ARBA" id="ARBA00022777"/>
    </source>
</evidence>
<keyword evidence="4 9" id="KW-0808">Transferase</keyword>
<keyword evidence="3 9" id="KW-0028">Amino-acid biosynthesis</keyword>
<keyword evidence="6 9" id="KW-0418">Kinase</keyword>
<dbReference type="UniPathway" id="UPA00068">
    <property type="reaction ID" value="UER00107"/>
</dbReference>
<evidence type="ECO:0000256" key="4">
    <source>
        <dbReference type="ARBA" id="ARBA00022679"/>
    </source>
</evidence>
<name>A0A7W2AH37_9BACL</name>
<evidence type="ECO:0000256" key="9">
    <source>
        <dbReference type="HAMAP-Rule" id="MF_00082"/>
    </source>
</evidence>
<keyword evidence="2 9" id="KW-0055">Arginine biosynthesis</keyword>
<evidence type="ECO:0000256" key="2">
    <source>
        <dbReference type="ARBA" id="ARBA00022571"/>
    </source>
</evidence>
<dbReference type="AlphaFoldDB" id="A0A7W2AH37"/>
<dbReference type="OrthoDB" id="9803155at2"/>
<comment type="subcellular location">
    <subcellularLocation>
        <location evidence="9">Cytoplasm</location>
    </subcellularLocation>
</comment>
<accession>A0A7W2AH37</accession>
<dbReference type="Pfam" id="PF00696">
    <property type="entry name" value="AA_kinase"/>
    <property type="match status" value="1"/>
</dbReference>
<dbReference type="GO" id="GO:0005737">
    <property type="term" value="C:cytoplasm"/>
    <property type="evidence" value="ECO:0007669"/>
    <property type="project" value="UniProtKB-SubCell"/>
</dbReference>
<dbReference type="RefSeq" id="WP_033100344.1">
    <property type="nucleotide sequence ID" value="NZ_JACEIP010000003.1"/>
</dbReference>
<evidence type="ECO:0000256" key="5">
    <source>
        <dbReference type="ARBA" id="ARBA00022741"/>
    </source>
</evidence>
<dbReference type="EMBL" id="JACEIP010000003">
    <property type="protein sequence ID" value="MBA4541770.1"/>
    <property type="molecule type" value="Genomic_DNA"/>
</dbReference>
<comment type="function">
    <text evidence="9">Catalyzes the ATP-dependent phosphorylation of N-acetyl-L-glutamate.</text>
</comment>
<dbReference type="InterPro" id="IPR001048">
    <property type="entry name" value="Asp/Glu/Uridylate_kinase"/>
</dbReference>
<evidence type="ECO:0000259" key="10">
    <source>
        <dbReference type="Pfam" id="PF00696"/>
    </source>
</evidence>
<dbReference type="InterPro" id="IPR004662">
    <property type="entry name" value="AcgluKinase_fam"/>
</dbReference>
<gene>
    <name evidence="9 11" type="primary">argB</name>
    <name evidence="11" type="ORF">H1164_02490</name>
</gene>
<keyword evidence="9" id="KW-0963">Cytoplasm</keyword>
<dbReference type="InterPro" id="IPR037528">
    <property type="entry name" value="ArgB"/>
</dbReference>
<dbReference type="GO" id="GO:0042450">
    <property type="term" value="P:L-arginine biosynthetic process via ornithine"/>
    <property type="evidence" value="ECO:0007669"/>
    <property type="project" value="UniProtKB-UniRule"/>
</dbReference>
<dbReference type="InterPro" id="IPR036393">
    <property type="entry name" value="AceGlu_kinase-like_sf"/>
</dbReference>
<dbReference type="NCBIfam" id="TIGR00761">
    <property type="entry name" value="argB"/>
    <property type="match status" value="1"/>
</dbReference>
<dbReference type="FunFam" id="3.40.1160.10:FF:000004">
    <property type="entry name" value="Acetylglutamate kinase"/>
    <property type="match status" value="1"/>
</dbReference>
<dbReference type="SUPFAM" id="SSF53633">
    <property type="entry name" value="Carbamate kinase-like"/>
    <property type="match status" value="1"/>
</dbReference>
<dbReference type="GO" id="GO:0003991">
    <property type="term" value="F:acetylglutamate kinase activity"/>
    <property type="evidence" value="ECO:0007669"/>
    <property type="project" value="UniProtKB-UniRule"/>
</dbReference>
<dbReference type="CDD" id="cd04238">
    <property type="entry name" value="AAK_NAGK-like"/>
    <property type="match status" value="1"/>
</dbReference>
<comment type="catalytic activity">
    <reaction evidence="8 9">
        <text>N-acetyl-L-glutamate + ATP = N-acetyl-L-glutamyl 5-phosphate + ADP</text>
        <dbReference type="Rhea" id="RHEA:14629"/>
        <dbReference type="ChEBI" id="CHEBI:30616"/>
        <dbReference type="ChEBI" id="CHEBI:44337"/>
        <dbReference type="ChEBI" id="CHEBI:57936"/>
        <dbReference type="ChEBI" id="CHEBI:456216"/>
        <dbReference type="EC" id="2.7.2.8"/>
    </reaction>
</comment>
<comment type="similarity">
    <text evidence="9">Belongs to the acetylglutamate kinase family. ArgB subfamily.</text>
</comment>
<feature type="domain" description="Aspartate/glutamate/uridylate kinase" evidence="10">
    <location>
        <begin position="3"/>
        <end position="234"/>
    </location>
</feature>
<evidence type="ECO:0000313" key="12">
    <source>
        <dbReference type="Proteomes" id="UP000530514"/>
    </source>
</evidence>
<reference evidence="11 12" key="1">
    <citation type="submission" date="2020-07" db="EMBL/GenBank/DDBJ databases">
        <authorList>
            <person name="Feng H."/>
        </authorList>
    </citation>
    <scope>NUCLEOTIDE SEQUENCE [LARGE SCALE GENOMIC DNA]</scope>
    <source>
        <strain evidence="12">s-11</strain>
    </source>
</reference>
<dbReference type="EC" id="2.7.2.8" evidence="9"/>
<feature type="site" description="Transition state stabilizer" evidence="9">
    <location>
        <position position="215"/>
    </location>
</feature>
<dbReference type="GO" id="GO:0005524">
    <property type="term" value="F:ATP binding"/>
    <property type="evidence" value="ECO:0007669"/>
    <property type="project" value="UniProtKB-UniRule"/>
</dbReference>
<evidence type="ECO:0000256" key="1">
    <source>
        <dbReference type="ARBA" id="ARBA00004828"/>
    </source>
</evidence>
<organism evidence="11 12">
    <name type="scientific">Thermoactinomyces daqus</name>
    <dbReference type="NCBI Taxonomy" id="1329516"/>
    <lineage>
        <taxon>Bacteria</taxon>
        <taxon>Bacillati</taxon>
        <taxon>Bacillota</taxon>
        <taxon>Bacilli</taxon>
        <taxon>Bacillales</taxon>
        <taxon>Thermoactinomycetaceae</taxon>
        <taxon>Thermoactinomyces</taxon>
    </lineage>
</organism>
<evidence type="ECO:0000256" key="7">
    <source>
        <dbReference type="ARBA" id="ARBA00022840"/>
    </source>
</evidence>
<keyword evidence="5 9" id="KW-0547">Nucleotide-binding</keyword>
<dbReference type="HAMAP" id="MF_00082">
    <property type="entry name" value="ArgB"/>
    <property type="match status" value="1"/>
</dbReference>
<proteinExistence type="inferred from homology"/>
<comment type="caution">
    <text evidence="11">The sequence shown here is derived from an EMBL/GenBank/DDBJ whole genome shotgun (WGS) entry which is preliminary data.</text>
</comment>
<evidence type="ECO:0000256" key="3">
    <source>
        <dbReference type="ARBA" id="ARBA00022605"/>
    </source>
</evidence>
<evidence type="ECO:0000256" key="8">
    <source>
        <dbReference type="ARBA" id="ARBA00048141"/>
    </source>
</evidence>
<comment type="pathway">
    <text evidence="1 9">Amino-acid biosynthesis; L-arginine biosynthesis; N(2)-acetyl-L-ornithine from L-glutamate: step 2/4.</text>
</comment>
<dbReference type="PANTHER" id="PTHR23342:SF0">
    <property type="entry name" value="N-ACETYLGLUTAMATE SYNTHASE, MITOCHONDRIAL"/>
    <property type="match status" value="1"/>
</dbReference>
<feature type="binding site" evidence="9">
    <location>
        <begin position="42"/>
        <end position="43"/>
    </location>
    <ligand>
        <name>substrate</name>
    </ligand>
</feature>
<keyword evidence="7 9" id="KW-0067">ATP-binding</keyword>
<dbReference type="Gene3D" id="3.40.1160.10">
    <property type="entry name" value="Acetylglutamate kinase-like"/>
    <property type="match status" value="1"/>
</dbReference>
<keyword evidence="12" id="KW-1185">Reference proteome</keyword>
<dbReference type="Proteomes" id="UP000530514">
    <property type="component" value="Unassembled WGS sequence"/>
</dbReference>
<evidence type="ECO:0000313" key="11">
    <source>
        <dbReference type="EMBL" id="MBA4541770.1"/>
    </source>
</evidence>
<feature type="site" description="Transition state stabilizer" evidence="9">
    <location>
        <position position="8"/>
    </location>
</feature>
<sequence>MGKVIVVKVGGSVLENLDPGFFAGCARMQKTEGLSLVIVHGGGPFISRWMERIGKKPAFVDGRRVTDGETLNIAEMALAGQVNKELVSRFAREGVAVLGLSGVDLNLLQVEPEDPKLGYVGKVTAVHAERLQTILQQGWLPVIASLGIDGQGKVLNVNADEAAGAIARALGAEQLVMVSDVDGVYIEDTLLSHMNPAMIETYIAQGAITGGMIPKVRSAVRSLEGSVREVRIVSGKKAGIFDPVSGTRILKEGVDERVALSHIRTP</sequence>
<feature type="binding site" evidence="9">
    <location>
        <position position="156"/>
    </location>
    <ligand>
        <name>substrate</name>
    </ligand>
</feature>
<dbReference type="PIRSF" id="PIRSF000728">
    <property type="entry name" value="NAGK"/>
    <property type="match status" value="1"/>
</dbReference>